<protein>
    <submittedName>
        <fullName evidence="10">Carbohydrate ABC transporter membrane protein 1 (CUT1 family)</fullName>
    </submittedName>
</protein>
<dbReference type="EMBL" id="PDJE01000001">
    <property type="protein sequence ID" value="PFG29732.1"/>
    <property type="molecule type" value="Genomic_DNA"/>
</dbReference>
<evidence type="ECO:0000313" key="10">
    <source>
        <dbReference type="EMBL" id="PFG29732.1"/>
    </source>
</evidence>
<accession>A0A2A9DUR8</accession>
<sequence>MTAAGELRKNPSTPRRRPRSLNRGRGFATIALAPFLAFLAVFALYPLGELVRLAFSDTQIVDGLFVSSSSGFANFAEVWADPTTQQSVVVTILFIAVTVIGTVGLGTTLALLVDRAGWSRALARNVFVWPAVVAPVVVSLMWLLLLSPTVGGFNKVLLNWGLPTQSWLNSESGAFLSVAVVDIWHWTPIVFLFVYAALQGVSKEVLEAARMDGATEWQITMRVVIPMLMPAILVVTLVRLVSSIKAFDEMYLLTRGGPNGATNIVSLHIRTLFFDQLEFGTAAALSVSVVAIVLAVVGGAFFARRISALGIK</sequence>
<dbReference type="Pfam" id="PF00528">
    <property type="entry name" value="BPD_transp_1"/>
    <property type="match status" value="1"/>
</dbReference>
<evidence type="ECO:0000256" key="3">
    <source>
        <dbReference type="ARBA" id="ARBA00022475"/>
    </source>
</evidence>
<dbReference type="GO" id="GO:0055085">
    <property type="term" value="P:transmembrane transport"/>
    <property type="evidence" value="ECO:0007669"/>
    <property type="project" value="InterPro"/>
</dbReference>
<dbReference type="PROSITE" id="PS50928">
    <property type="entry name" value="ABC_TM1"/>
    <property type="match status" value="1"/>
</dbReference>
<comment type="caution">
    <text evidence="10">The sequence shown here is derived from an EMBL/GenBank/DDBJ whole genome shotgun (WGS) entry which is preliminary data.</text>
</comment>
<evidence type="ECO:0000256" key="5">
    <source>
        <dbReference type="ARBA" id="ARBA00022989"/>
    </source>
</evidence>
<evidence type="ECO:0000256" key="6">
    <source>
        <dbReference type="ARBA" id="ARBA00023136"/>
    </source>
</evidence>
<keyword evidence="2 7" id="KW-0813">Transport</keyword>
<gene>
    <name evidence="10" type="ORF">ATJ78_0647</name>
</gene>
<evidence type="ECO:0000256" key="7">
    <source>
        <dbReference type="RuleBase" id="RU363032"/>
    </source>
</evidence>
<comment type="subcellular location">
    <subcellularLocation>
        <location evidence="1 7">Cell membrane</location>
        <topology evidence="1 7">Multi-pass membrane protein</topology>
    </subcellularLocation>
</comment>
<dbReference type="InterPro" id="IPR035906">
    <property type="entry name" value="MetI-like_sf"/>
</dbReference>
<dbReference type="PANTHER" id="PTHR43005:SF1">
    <property type="entry name" value="SPERMIDINE_PUTRESCINE TRANSPORT SYSTEM PERMEASE PROTEIN"/>
    <property type="match status" value="1"/>
</dbReference>
<feature type="transmembrane region" description="Helical" evidence="7">
    <location>
        <begin position="26"/>
        <end position="47"/>
    </location>
</feature>
<dbReference type="Proteomes" id="UP000221369">
    <property type="component" value="Unassembled WGS sequence"/>
</dbReference>
<evidence type="ECO:0000313" key="11">
    <source>
        <dbReference type="Proteomes" id="UP000221369"/>
    </source>
</evidence>
<keyword evidence="6 7" id="KW-0472">Membrane</keyword>
<feature type="transmembrane region" description="Helical" evidence="7">
    <location>
        <begin position="174"/>
        <end position="198"/>
    </location>
</feature>
<evidence type="ECO:0000256" key="8">
    <source>
        <dbReference type="SAM" id="MobiDB-lite"/>
    </source>
</evidence>
<feature type="transmembrane region" description="Helical" evidence="7">
    <location>
        <begin position="125"/>
        <end position="145"/>
    </location>
</feature>
<keyword evidence="5 7" id="KW-1133">Transmembrane helix</keyword>
<feature type="domain" description="ABC transmembrane type-1" evidence="9">
    <location>
        <begin position="88"/>
        <end position="298"/>
    </location>
</feature>
<feature type="transmembrane region" description="Helical" evidence="7">
    <location>
        <begin position="88"/>
        <end position="113"/>
    </location>
</feature>
<dbReference type="InterPro" id="IPR000515">
    <property type="entry name" value="MetI-like"/>
</dbReference>
<evidence type="ECO:0000256" key="2">
    <source>
        <dbReference type="ARBA" id="ARBA00022448"/>
    </source>
</evidence>
<keyword evidence="11" id="KW-1185">Reference proteome</keyword>
<evidence type="ECO:0000259" key="9">
    <source>
        <dbReference type="PROSITE" id="PS50928"/>
    </source>
</evidence>
<dbReference type="PANTHER" id="PTHR43005">
    <property type="entry name" value="BLR7065 PROTEIN"/>
    <property type="match status" value="1"/>
</dbReference>
<dbReference type="Gene3D" id="1.10.3720.10">
    <property type="entry name" value="MetI-like"/>
    <property type="match status" value="1"/>
</dbReference>
<comment type="similarity">
    <text evidence="7">Belongs to the binding-protein-dependent transport system permease family.</text>
</comment>
<reference evidence="10 11" key="1">
    <citation type="submission" date="2017-10" db="EMBL/GenBank/DDBJ databases">
        <title>Sequencing the genomes of 1000 actinobacteria strains.</title>
        <authorList>
            <person name="Klenk H.-P."/>
        </authorList>
    </citation>
    <scope>NUCLEOTIDE SEQUENCE [LARGE SCALE GENOMIC DNA]</scope>
    <source>
        <strain evidence="10 11">DSM 21798</strain>
    </source>
</reference>
<feature type="transmembrane region" description="Helical" evidence="7">
    <location>
        <begin position="282"/>
        <end position="303"/>
    </location>
</feature>
<keyword evidence="3" id="KW-1003">Cell membrane</keyword>
<proteinExistence type="inferred from homology"/>
<dbReference type="GO" id="GO:0005886">
    <property type="term" value="C:plasma membrane"/>
    <property type="evidence" value="ECO:0007669"/>
    <property type="project" value="UniProtKB-SubCell"/>
</dbReference>
<evidence type="ECO:0000256" key="1">
    <source>
        <dbReference type="ARBA" id="ARBA00004651"/>
    </source>
</evidence>
<dbReference type="SUPFAM" id="SSF161098">
    <property type="entry name" value="MetI-like"/>
    <property type="match status" value="1"/>
</dbReference>
<organism evidence="10 11">
    <name type="scientific">Paramicrobacterium agarici</name>
    <dbReference type="NCBI Taxonomy" id="630514"/>
    <lineage>
        <taxon>Bacteria</taxon>
        <taxon>Bacillati</taxon>
        <taxon>Actinomycetota</taxon>
        <taxon>Actinomycetes</taxon>
        <taxon>Micrococcales</taxon>
        <taxon>Microbacteriaceae</taxon>
        <taxon>Paramicrobacterium</taxon>
    </lineage>
</organism>
<feature type="region of interest" description="Disordered" evidence="8">
    <location>
        <begin position="1"/>
        <end position="21"/>
    </location>
</feature>
<dbReference type="CDD" id="cd06261">
    <property type="entry name" value="TM_PBP2"/>
    <property type="match status" value="1"/>
</dbReference>
<dbReference type="AlphaFoldDB" id="A0A2A9DUR8"/>
<name>A0A2A9DUR8_9MICO</name>
<keyword evidence="4 7" id="KW-0812">Transmembrane</keyword>
<evidence type="ECO:0000256" key="4">
    <source>
        <dbReference type="ARBA" id="ARBA00022692"/>
    </source>
</evidence>
<feature type="transmembrane region" description="Helical" evidence="7">
    <location>
        <begin position="219"/>
        <end position="241"/>
    </location>
</feature>